<feature type="compositionally biased region" description="Polar residues" evidence="1">
    <location>
        <begin position="1"/>
        <end position="11"/>
    </location>
</feature>
<name>A0A1K0H1Q3_9BASI</name>
<reference evidence="4" key="2">
    <citation type="submission" date="2016-04" db="EMBL/GenBank/DDBJ databases">
        <authorList>
            <person name="Guldener U."/>
            <person name="Guldener U."/>
        </authorList>
    </citation>
    <scope>NUCLEOTIDE SEQUENCE [LARGE SCALE GENOMIC DNA]</scope>
    <source>
        <strain evidence="4">UB2112</strain>
    </source>
</reference>
<feature type="region of interest" description="Disordered" evidence="1">
    <location>
        <begin position="1"/>
        <end position="40"/>
    </location>
</feature>
<dbReference type="EMBL" id="ULHB01000012">
    <property type="protein sequence ID" value="SYW75888.1"/>
    <property type="molecule type" value="Genomic_DNA"/>
</dbReference>
<evidence type="ECO:0000313" key="4">
    <source>
        <dbReference type="Proteomes" id="UP000179920"/>
    </source>
</evidence>
<dbReference type="EMBL" id="LT558118">
    <property type="protein sequence ID" value="SAM72663.1"/>
    <property type="molecule type" value="Genomic_DNA"/>
</dbReference>
<dbReference type="Proteomes" id="UP000658997">
    <property type="component" value="Unassembled WGS sequence"/>
</dbReference>
<feature type="compositionally biased region" description="Low complexity" evidence="1">
    <location>
        <begin position="315"/>
        <end position="327"/>
    </location>
</feature>
<organism evidence="2 4">
    <name type="scientific">Ustilago bromivora</name>
    <dbReference type="NCBI Taxonomy" id="307758"/>
    <lineage>
        <taxon>Eukaryota</taxon>
        <taxon>Fungi</taxon>
        <taxon>Dikarya</taxon>
        <taxon>Basidiomycota</taxon>
        <taxon>Ustilaginomycotina</taxon>
        <taxon>Ustilaginomycetes</taxon>
        <taxon>Ustilaginales</taxon>
        <taxon>Ustilaginaceae</taxon>
        <taxon>Ustilago</taxon>
    </lineage>
</organism>
<dbReference type="Proteomes" id="UP000179920">
    <property type="component" value="Chromosome II"/>
</dbReference>
<reference evidence="2" key="1">
    <citation type="submission" date="2016-04" db="EMBL/GenBank/DDBJ databases">
        <authorList>
            <person name="Evans L.H."/>
            <person name="Alamgir A."/>
            <person name="Owens N."/>
            <person name="Weber N.D."/>
            <person name="Virtaneva K."/>
            <person name="Barbian K."/>
            <person name="Babar A."/>
            <person name="Rosenke K."/>
        </authorList>
    </citation>
    <scope>NUCLEOTIDE SEQUENCE</scope>
    <source>
        <strain evidence="2">UB2112</strain>
    </source>
</reference>
<feature type="compositionally biased region" description="Polar residues" evidence="1">
    <location>
        <begin position="253"/>
        <end position="262"/>
    </location>
</feature>
<evidence type="ECO:0000313" key="2">
    <source>
        <dbReference type="EMBL" id="SAM72663.1"/>
    </source>
</evidence>
<keyword evidence="5" id="KW-1185">Reference proteome</keyword>
<feature type="compositionally biased region" description="Basic and acidic residues" evidence="1">
    <location>
        <begin position="200"/>
        <end position="210"/>
    </location>
</feature>
<reference evidence="3" key="3">
    <citation type="submission" date="2018-08" db="EMBL/GenBank/DDBJ databases">
        <authorList>
            <person name="Guldener U."/>
        </authorList>
    </citation>
    <scope>NUCLEOTIDE SEQUENCE</scope>
    <source>
        <strain evidence="3">UB2</strain>
    </source>
</reference>
<proteinExistence type="predicted"/>
<accession>A0A1K0H1Q3</accession>
<gene>
    <name evidence="3" type="ORF">UBRO2_01043</name>
    <name evidence="2" type="ORF">UBRO_00145</name>
</gene>
<feature type="compositionally biased region" description="Low complexity" evidence="1">
    <location>
        <begin position="289"/>
        <end position="303"/>
    </location>
</feature>
<sequence>MTIASATPSATRTDRPQHRYPPAASPSSSQSTHSNAFDTSTGPSTLSYIIHTETNGISDLRLQVSHEAIPSSSKHPLRPAYFRERVLTDQNEIVDNIVDAITGRICWTIHRPTRGWYLYLRSPGLRQGTAISLRTAKREEYDPLASPLTFSLKTKLHEQALGRIRTRIGSASTKGEADDASRSESTVTDGGKSNAHHIVGARDDVGEAKQDVAVAATGRENRKSGTSGHARRRSGATGSGTHSALDSRHPSKRTSSAVTSSPMIPETEDEALSPTPAHTNPRLSQLAIPSSFTASTSSSPHSAGADRPYSPIEPPTSSFPTTSGPQTCTFLLTDGIPPGTSSLDPTAAPKQSWARWATSLLPSEIRPSLSLDTDKSFSLCWLDPPTPGRGAEGVEIAKFEDQSGRWLWNSQTRGKLTLQTSAMQALGLEKEFWITAVLAYIQVLEDKDAYDAARDA</sequence>
<evidence type="ECO:0000313" key="5">
    <source>
        <dbReference type="Proteomes" id="UP000658997"/>
    </source>
</evidence>
<evidence type="ECO:0000313" key="3">
    <source>
        <dbReference type="EMBL" id="SYW75888.1"/>
    </source>
</evidence>
<feature type="compositionally biased region" description="Low complexity" evidence="1">
    <location>
        <begin position="21"/>
        <end position="36"/>
    </location>
</feature>
<evidence type="ECO:0000256" key="1">
    <source>
        <dbReference type="SAM" id="MobiDB-lite"/>
    </source>
</evidence>
<dbReference type="AlphaFoldDB" id="A0A1K0H1Q3"/>
<feature type="region of interest" description="Disordered" evidence="1">
    <location>
        <begin position="167"/>
        <end position="328"/>
    </location>
</feature>
<dbReference type="OrthoDB" id="3362250at2759"/>
<protein>
    <submittedName>
        <fullName evidence="2">Uncharacterized protein</fullName>
    </submittedName>
</protein>